<dbReference type="EMBL" id="NHTK01006071">
    <property type="protein sequence ID" value="PPQ65184.1"/>
    <property type="molecule type" value="Genomic_DNA"/>
</dbReference>
<gene>
    <name evidence="1" type="ORF">CVT24_011061</name>
</gene>
<accession>A0A409VG00</accession>
<protein>
    <recommendedName>
        <fullName evidence="3">F-box domain-containing protein</fullName>
    </recommendedName>
</protein>
<dbReference type="SUPFAM" id="SSF52047">
    <property type="entry name" value="RNI-like"/>
    <property type="match status" value="1"/>
</dbReference>
<dbReference type="Gene3D" id="3.80.10.10">
    <property type="entry name" value="Ribonuclease Inhibitor"/>
    <property type="match status" value="1"/>
</dbReference>
<dbReference type="AlphaFoldDB" id="A0A409VG00"/>
<dbReference type="Proteomes" id="UP000284842">
    <property type="component" value="Unassembled WGS sequence"/>
</dbReference>
<sequence>MYQQGSRLCQASGRTNNLVASELNSPVLPWEIFDLVIANVAGASSPDDNSDETGNLLACCLVCKSFVRLCRQYLFFKVCIRLSARDISGPPKRLVQLMEKDRSISRFIRELCYSFKEIGKAEETPSPMEALLDLPRLRSLTLEEDRDIHNPEYFSYKMVTPTLFACRLLDNYLSAGTLVSLSVRGIAELPVLDILSSPNLTHLDVESCHFDEDDCLALLRNHAVHVFNLRTLKGRPFPYVLLALLFACCPQLETIDLDWVDWDDLDFKPVVLTQSLSTIITQCYIRWDVFCTAAKEQNAYAFPGVKRLEVRQVPFHTTTEVRSGLNILFEHLPGLEHLYLSGMLNYPRVSPQTSMLNDGSVGLVHSLSTIAFSRCIINTASSLKTLKIRWSDERNVEISSIINKLCVALSAVRGCNVLEDLDLHLSIQEGIPTTAWSNFSFATWSRLDEVLLDDNLLNFPFLSGVSIAIDWSGEQAGEGVYEDPVMAEALKVPLKRLFSSVDIAFNCRVMLPTSSR</sequence>
<keyword evidence="2" id="KW-1185">Reference proteome</keyword>
<evidence type="ECO:0008006" key="3">
    <source>
        <dbReference type="Google" id="ProtNLM"/>
    </source>
</evidence>
<reference evidence="1 2" key="1">
    <citation type="journal article" date="2018" name="Evol. Lett.">
        <title>Horizontal gene cluster transfer increased hallucinogenic mushroom diversity.</title>
        <authorList>
            <person name="Reynolds H.T."/>
            <person name="Vijayakumar V."/>
            <person name="Gluck-Thaler E."/>
            <person name="Korotkin H.B."/>
            <person name="Matheny P.B."/>
            <person name="Slot J.C."/>
        </authorList>
    </citation>
    <scope>NUCLEOTIDE SEQUENCE [LARGE SCALE GENOMIC DNA]</scope>
    <source>
        <strain evidence="1 2">2629</strain>
    </source>
</reference>
<name>A0A409VG00_9AGAR</name>
<evidence type="ECO:0000313" key="1">
    <source>
        <dbReference type="EMBL" id="PPQ65184.1"/>
    </source>
</evidence>
<organism evidence="1 2">
    <name type="scientific">Panaeolus cyanescens</name>
    <dbReference type="NCBI Taxonomy" id="181874"/>
    <lineage>
        <taxon>Eukaryota</taxon>
        <taxon>Fungi</taxon>
        <taxon>Dikarya</taxon>
        <taxon>Basidiomycota</taxon>
        <taxon>Agaricomycotina</taxon>
        <taxon>Agaricomycetes</taxon>
        <taxon>Agaricomycetidae</taxon>
        <taxon>Agaricales</taxon>
        <taxon>Agaricineae</taxon>
        <taxon>Galeropsidaceae</taxon>
        <taxon>Panaeolus</taxon>
    </lineage>
</organism>
<dbReference type="InParanoid" id="A0A409VG00"/>
<evidence type="ECO:0000313" key="2">
    <source>
        <dbReference type="Proteomes" id="UP000284842"/>
    </source>
</evidence>
<proteinExistence type="predicted"/>
<comment type="caution">
    <text evidence="1">The sequence shown here is derived from an EMBL/GenBank/DDBJ whole genome shotgun (WGS) entry which is preliminary data.</text>
</comment>
<dbReference type="InterPro" id="IPR032675">
    <property type="entry name" value="LRR_dom_sf"/>
</dbReference>
<dbReference type="OrthoDB" id="2788229at2759"/>